<evidence type="ECO:0000313" key="1">
    <source>
        <dbReference type="EMBL" id="KAF0751119.1"/>
    </source>
</evidence>
<sequence>MKTISRIKLALNRADDKRVVLENQINTLAHGHFRIEEAEELEREDAELVEMMEY</sequence>
<feature type="non-terminal residue" evidence="1">
    <location>
        <position position="54"/>
    </location>
</feature>
<protein>
    <submittedName>
        <fullName evidence="1">Uncharacterized protein</fullName>
    </submittedName>
</protein>
<dbReference type="AlphaFoldDB" id="A0A6G0Y8T8"/>
<name>A0A6G0Y8T8_APHCR</name>
<dbReference type="EMBL" id="VUJU01005470">
    <property type="protein sequence ID" value="KAF0751119.1"/>
    <property type="molecule type" value="Genomic_DNA"/>
</dbReference>
<reference evidence="1 2" key="1">
    <citation type="submission" date="2019-08" db="EMBL/GenBank/DDBJ databases">
        <title>Whole genome of Aphis craccivora.</title>
        <authorList>
            <person name="Voronova N.V."/>
            <person name="Shulinski R.S."/>
            <person name="Bandarenka Y.V."/>
            <person name="Zhorov D.G."/>
            <person name="Warner D."/>
        </authorList>
    </citation>
    <scope>NUCLEOTIDE SEQUENCE [LARGE SCALE GENOMIC DNA]</scope>
    <source>
        <strain evidence="1">180601</strain>
        <tissue evidence="1">Whole Body</tissue>
    </source>
</reference>
<accession>A0A6G0Y8T8</accession>
<comment type="caution">
    <text evidence="1">The sequence shown here is derived from an EMBL/GenBank/DDBJ whole genome shotgun (WGS) entry which is preliminary data.</text>
</comment>
<evidence type="ECO:0000313" key="2">
    <source>
        <dbReference type="Proteomes" id="UP000478052"/>
    </source>
</evidence>
<organism evidence="1 2">
    <name type="scientific">Aphis craccivora</name>
    <name type="common">Cowpea aphid</name>
    <dbReference type="NCBI Taxonomy" id="307492"/>
    <lineage>
        <taxon>Eukaryota</taxon>
        <taxon>Metazoa</taxon>
        <taxon>Ecdysozoa</taxon>
        <taxon>Arthropoda</taxon>
        <taxon>Hexapoda</taxon>
        <taxon>Insecta</taxon>
        <taxon>Pterygota</taxon>
        <taxon>Neoptera</taxon>
        <taxon>Paraneoptera</taxon>
        <taxon>Hemiptera</taxon>
        <taxon>Sternorrhyncha</taxon>
        <taxon>Aphidomorpha</taxon>
        <taxon>Aphidoidea</taxon>
        <taxon>Aphididae</taxon>
        <taxon>Aphidini</taxon>
        <taxon>Aphis</taxon>
        <taxon>Aphis</taxon>
    </lineage>
</organism>
<proteinExistence type="predicted"/>
<gene>
    <name evidence="1" type="ORF">FWK35_00013908</name>
</gene>
<dbReference type="Proteomes" id="UP000478052">
    <property type="component" value="Unassembled WGS sequence"/>
</dbReference>
<keyword evidence="2" id="KW-1185">Reference proteome</keyword>